<protein>
    <submittedName>
        <fullName evidence="15">P-loop containing nucleoside triphosphate hydrolase protein</fullName>
    </submittedName>
</protein>
<keyword evidence="5" id="KW-0677">Repeat</keyword>
<evidence type="ECO:0000256" key="3">
    <source>
        <dbReference type="ARBA" id="ARBA00022448"/>
    </source>
</evidence>
<dbReference type="GO" id="GO:0005743">
    <property type="term" value="C:mitochondrial inner membrane"/>
    <property type="evidence" value="ECO:0007669"/>
    <property type="project" value="TreeGrafter"/>
</dbReference>
<feature type="domain" description="ABC transporter" evidence="13">
    <location>
        <begin position="1072"/>
        <end position="1312"/>
    </location>
</feature>
<dbReference type="GO" id="GO:0005886">
    <property type="term" value="C:plasma membrane"/>
    <property type="evidence" value="ECO:0007669"/>
    <property type="project" value="UniProtKB-SubCell"/>
</dbReference>
<feature type="transmembrane region" description="Helical" evidence="12">
    <location>
        <begin position="70"/>
        <end position="94"/>
    </location>
</feature>
<keyword evidence="15" id="KW-0378">Hydrolase</keyword>
<keyword evidence="9 12" id="KW-0472">Membrane</keyword>
<dbReference type="Pfam" id="PF00664">
    <property type="entry name" value="ABC_membrane"/>
    <property type="match status" value="2"/>
</dbReference>
<evidence type="ECO:0000256" key="12">
    <source>
        <dbReference type="SAM" id="Phobius"/>
    </source>
</evidence>
<evidence type="ECO:0000259" key="14">
    <source>
        <dbReference type="PROSITE" id="PS50929"/>
    </source>
</evidence>
<feature type="transmembrane region" description="Helical" evidence="12">
    <location>
        <begin position="137"/>
        <end position="158"/>
    </location>
</feature>
<keyword evidence="6" id="KW-0547">Nucleotide-binding</keyword>
<dbReference type="Gene3D" id="1.20.1560.10">
    <property type="entry name" value="ABC transporter type 1, transmembrane domain"/>
    <property type="match status" value="1"/>
</dbReference>
<dbReference type="PANTHER" id="PTHR43394:SF1">
    <property type="entry name" value="ATP-BINDING CASSETTE SUB-FAMILY B MEMBER 10, MITOCHONDRIAL"/>
    <property type="match status" value="1"/>
</dbReference>
<feature type="transmembrane region" description="Helical" evidence="12">
    <location>
        <begin position="860"/>
        <end position="888"/>
    </location>
</feature>
<dbReference type="PROSITE" id="PS00211">
    <property type="entry name" value="ABC_TRANSPORTER_1"/>
    <property type="match status" value="2"/>
</dbReference>
<dbReference type="GO" id="GO:0015421">
    <property type="term" value="F:ABC-type oligopeptide transporter activity"/>
    <property type="evidence" value="ECO:0007669"/>
    <property type="project" value="TreeGrafter"/>
</dbReference>
<dbReference type="FunFam" id="1.20.1560.10:FF:000102">
    <property type="entry name" value="ABC multidrug transporter Mdr1"/>
    <property type="match status" value="1"/>
</dbReference>
<feature type="transmembrane region" description="Helical" evidence="12">
    <location>
        <begin position="1007"/>
        <end position="1030"/>
    </location>
</feature>
<feature type="compositionally biased region" description="Basic and acidic residues" evidence="11">
    <location>
        <begin position="9"/>
        <end position="23"/>
    </location>
</feature>
<dbReference type="GO" id="GO:0005524">
    <property type="term" value="F:ATP binding"/>
    <property type="evidence" value="ECO:0007669"/>
    <property type="project" value="UniProtKB-KW"/>
</dbReference>
<dbReference type="PANTHER" id="PTHR43394">
    <property type="entry name" value="ATP-DEPENDENT PERMEASE MDL1, MITOCHONDRIAL"/>
    <property type="match status" value="1"/>
</dbReference>
<dbReference type="SUPFAM" id="SSF52540">
    <property type="entry name" value="P-loop containing nucleoside triphosphate hydrolases"/>
    <property type="match status" value="2"/>
</dbReference>
<dbReference type="PROSITE" id="PS50893">
    <property type="entry name" value="ABC_TRANSPORTER_2"/>
    <property type="match status" value="2"/>
</dbReference>
<dbReference type="InterPro" id="IPR039421">
    <property type="entry name" value="Type_1_exporter"/>
</dbReference>
<dbReference type="GO" id="GO:0090374">
    <property type="term" value="P:oligopeptide export from mitochondrion"/>
    <property type="evidence" value="ECO:0007669"/>
    <property type="project" value="TreeGrafter"/>
</dbReference>
<evidence type="ECO:0000256" key="8">
    <source>
        <dbReference type="ARBA" id="ARBA00022989"/>
    </source>
</evidence>
<evidence type="ECO:0000256" key="7">
    <source>
        <dbReference type="ARBA" id="ARBA00022840"/>
    </source>
</evidence>
<evidence type="ECO:0000256" key="2">
    <source>
        <dbReference type="ARBA" id="ARBA00007577"/>
    </source>
</evidence>
<feature type="transmembrane region" description="Helical" evidence="12">
    <location>
        <begin position="237"/>
        <end position="258"/>
    </location>
</feature>
<dbReference type="SUPFAM" id="SSF90123">
    <property type="entry name" value="ABC transporter transmembrane region"/>
    <property type="match status" value="2"/>
</dbReference>
<dbReference type="CDD" id="cd18577">
    <property type="entry name" value="ABC_6TM_Pgp_ABCB1_D1_like"/>
    <property type="match status" value="1"/>
</dbReference>
<evidence type="ECO:0000313" key="16">
    <source>
        <dbReference type="Proteomes" id="UP001175227"/>
    </source>
</evidence>
<dbReference type="PROSITE" id="PS50929">
    <property type="entry name" value="ABC_TM1F"/>
    <property type="match status" value="2"/>
</dbReference>
<dbReference type="FunFam" id="3.40.50.300:FF:000066">
    <property type="entry name" value="ABC transporter B family member 1"/>
    <property type="match status" value="1"/>
</dbReference>
<dbReference type="Pfam" id="PF00005">
    <property type="entry name" value="ABC_tran"/>
    <property type="match status" value="2"/>
</dbReference>
<keyword evidence="4 12" id="KW-0812">Transmembrane</keyword>
<dbReference type="InterPro" id="IPR036640">
    <property type="entry name" value="ABC1_TM_sf"/>
</dbReference>
<dbReference type="FunFam" id="3.40.50.300:FF:000913">
    <property type="entry name" value="ABC multidrug transporter SitT"/>
    <property type="match status" value="1"/>
</dbReference>
<feature type="transmembrane region" description="Helical" evidence="12">
    <location>
        <begin position="974"/>
        <end position="995"/>
    </location>
</feature>
<comment type="similarity">
    <text evidence="2">Belongs to the ABC transporter superfamily. ABCB family. Multidrug resistance exporter (TC 3.A.1.201) subfamily.</text>
</comment>
<evidence type="ECO:0000256" key="6">
    <source>
        <dbReference type="ARBA" id="ARBA00022741"/>
    </source>
</evidence>
<evidence type="ECO:0000256" key="10">
    <source>
        <dbReference type="ARBA" id="ARBA00023180"/>
    </source>
</evidence>
<dbReference type="SMART" id="SM00382">
    <property type="entry name" value="AAA"/>
    <property type="match status" value="2"/>
</dbReference>
<comment type="subcellular location">
    <subcellularLocation>
        <location evidence="1">Cell membrane</location>
        <topology evidence="1">Multi-pass membrane protein</topology>
    </subcellularLocation>
</comment>
<feature type="transmembrane region" description="Helical" evidence="12">
    <location>
        <begin position="212"/>
        <end position="231"/>
    </location>
</feature>
<feature type="domain" description="ABC transmembrane type-1" evidence="14">
    <location>
        <begin position="75"/>
        <end position="379"/>
    </location>
</feature>
<gene>
    <name evidence="15" type="ORF">IW261DRAFT_1368750</name>
</gene>
<feature type="transmembrane region" description="Helical" evidence="12">
    <location>
        <begin position="748"/>
        <end position="770"/>
    </location>
</feature>
<keyword evidence="8 12" id="KW-1133">Transmembrane helix</keyword>
<evidence type="ECO:0000256" key="4">
    <source>
        <dbReference type="ARBA" id="ARBA00022692"/>
    </source>
</evidence>
<evidence type="ECO:0000256" key="9">
    <source>
        <dbReference type="ARBA" id="ARBA00023136"/>
    </source>
</evidence>
<dbReference type="InterPro" id="IPR003593">
    <property type="entry name" value="AAA+_ATPase"/>
</dbReference>
<keyword evidence="10" id="KW-0325">Glycoprotein</keyword>
<organism evidence="15 16">
    <name type="scientific">Armillaria novae-zelandiae</name>
    <dbReference type="NCBI Taxonomy" id="153914"/>
    <lineage>
        <taxon>Eukaryota</taxon>
        <taxon>Fungi</taxon>
        <taxon>Dikarya</taxon>
        <taxon>Basidiomycota</taxon>
        <taxon>Agaricomycotina</taxon>
        <taxon>Agaricomycetes</taxon>
        <taxon>Agaricomycetidae</taxon>
        <taxon>Agaricales</taxon>
        <taxon>Marasmiineae</taxon>
        <taxon>Physalacriaceae</taxon>
        <taxon>Armillaria</taxon>
    </lineage>
</organism>
<accession>A0AA39P054</accession>
<dbReference type="CDD" id="cd18578">
    <property type="entry name" value="ABC_6TM_Pgp_ABCB1_D2_like"/>
    <property type="match status" value="1"/>
</dbReference>
<name>A0AA39P054_9AGAR</name>
<sequence length="1316" mass="143535">MSDSQPNTVHEKFTGDTGPKKEGWFSRWKLTKAIDTDEKDSEVDIALPPAPEAPPVSFTKLFRFSTKFELISDGIALVAAAAAGAAQPLMSLLFGNLSNKFVVFQSLVNDAGQGNQQAINDLPAAAASFRHVASEDALYLVAIGIGMFVCTYFYVYVWNYTSEANAKRIREFYLRAVLRQDIPFFDEVGAGEVATRIQIDTHLVQEGMSEKVAKSVSCLSGFAAGFILAYVRSWRLALALTSLLPCVIITGAIMNTAISKYTQLSLKYSADAGSIAEEVISTVRTAHAFGAQQILSSLYDQYVEKSKVVDVKSAIWTGGSLALAFFCIYSTYALAFSFGTTLILRGDADPGIVITVFMAILVGSFSLMLLGSEMQAISRGLGAAAKLYATIDRVPDIDSADPGGEKPEAIIGEVALMDVQFNYPSRPNVPVVKGINLTFRAGKTTALVGASGSGKSTVISLIERFYDPSSGLVKLDGRDLKSLNLRWLRSQIGLVSQEPTLFSTTIRGNVAYGLVGTEYENASEEEKFTLIKEACIKANADGFIMNLPLGYDTVVGERGFLLSGGQKQRVAIARAIVSDPRILLLDEATSALDTRSEGLVQDALDKAAAGRTTITIAHRLSTIKDADVIYVMGDGMVVEHGTHQELLQREGGAYARLVQAQKLRESDRTATVFAEEDTEDEYDTTSKAMEQVAPEEVPLRRRYTHQSLTSQILEQKKTDRDDGQEPEYSTYSLLRRMGTINRSQWKKYLFGTLCCGMSGMVYPAYGIVYAKAIDGFSLSGSELRHSGDRNALWFFIIAIIAALCMGVQNYFFSSSATALMTKLKSLSFKAILRQDIEYFDKEEHSTGGLVSNLSEGPQKVFGLAGVTLATIVQSISTLIAGTVLGLVFVWKVGLVGLAVTPLLVSTGYIRFRIVVLKDQKTKKSREASAQVACEAAGAIRTVASLILEDTCCNQYASSLGEPLRQSNRIAIWSNLLYAFSESAVFFCIALFFWYGAFLVSRQEFSTFQFFVGLISTMFSAIQIGSIFTFVPDVSLAKSACSDIIRLLDSVPEIDSESSEGKNVDVAKAQGRICLENVQFSYPTRRDIRVLRDLSLQVEPGTYIALVGASGSGKSTVIQLIERFYAPLAGQIYMDGIPIEAYNVQEYRTHIALVSQEPALYAGTIRFNILLGAIKPQDQVTQEEIEAACRDANILDFINGLPNGFETEVGSKGSQLSGGQKQRIAIARALLRNPKVLLLDEATSALDSNSEKVVQTALDQAAKGRTTIAIAHRLSTIQNADRIYFIKEGRVSESGTHDQLISRMGDYYEYVQLQALN</sequence>
<dbReference type="InterPro" id="IPR017871">
    <property type="entry name" value="ABC_transporter-like_CS"/>
</dbReference>
<keyword evidence="3" id="KW-0813">Transport</keyword>
<keyword evidence="7" id="KW-0067">ATP-binding</keyword>
<dbReference type="InterPro" id="IPR003439">
    <property type="entry name" value="ABC_transporter-like_ATP-bd"/>
</dbReference>
<feature type="transmembrane region" description="Helical" evidence="12">
    <location>
        <begin position="321"/>
        <end position="344"/>
    </location>
</feature>
<feature type="domain" description="ABC transmembrane type-1" evidence="14">
    <location>
        <begin position="749"/>
        <end position="1035"/>
    </location>
</feature>
<feature type="domain" description="ABC transporter" evidence="13">
    <location>
        <begin position="414"/>
        <end position="659"/>
    </location>
</feature>
<comment type="caution">
    <text evidence="15">The sequence shown here is derived from an EMBL/GenBank/DDBJ whole genome shotgun (WGS) entry which is preliminary data.</text>
</comment>
<evidence type="ECO:0000259" key="13">
    <source>
        <dbReference type="PROSITE" id="PS50893"/>
    </source>
</evidence>
<dbReference type="InterPro" id="IPR027417">
    <property type="entry name" value="P-loop_NTPase"/>
</dbReference>
<reference evidence="15" key="1">
    <citation type="submission" date="2023-06" db="EMBL/GenBank/DDBJ databases">
        <authorList>
            <consortium name="Lawrence Berkeley National Laboratory"/>
            <person name="Ahrendt S."/>
            <person name="Sahu N."/>
            <person name="Indic B."/>
            <person name="Wong-Bajracharya J."/>
            <person name="Merenyi Z."/>
            <person name="Ke H.-M."/>
            <person name="Monk M."/>
            <person name="Kocsube S."/>
            <person name="Drula E."/>
            <person name="Lipzen A."/>
            <person name="Balint B."/>
            <person name="Henrissat B."/>
            <person name="Andreopoulos B."/>
            <person name="Martin F.M."/>
            <person name="Harder C.B."/>
            <person name="Rigling D."/>
            <person name="Ford K.L."/>
            <person name="Foster G.D."/>
            <person name="Pangilinan J."/>
            <person name="Papanicolaou A."/>
            <person name="Barry K."/>
            <person name="LaButti K."/>
            <person name="Viragh M."/>
            <person name="Koriabine M."/>
            <person name="Yan M."/>
            <person name="Riley R."/>
            <person name="Champramary S."/>
            <person name="Plett K.L."/>
            <person name="Tsai I.J."/>
            <person name="Slot J."/>
            <person name="Sipos G."/>
            <person name="Plett J."/>
            <person name="Nagy L.G."/>
            <person name="Grigoriev I.V."/>
        </authorList>
    </citation>
    <scope>NUCLEOTIDE SEQUENCE</scope>
    <source>
        <strain evidence="15">ICMP 16352</strain>
    </source>
</reference>
<evidence type="ECO:0000256" key="1">
    <source>
        <dbReference type="ARBA" id="ARBA00004651"/>
    </source>
</evidence>
<evidence type="ECO:0000256" key="5">
    <source>
        <dbReference type="ARBA" id="ARBA00022737"/>
    </source>
</evidence>
<dbReference type="Proteomes" id="UP001175227">
    <property type="component" value="Unassembled WGS sequence"/>
</dbReference>
<dbReference type="GO" id="GO:0016887">
    <property type="term" value="F:ATP hydrolysis activity"/>
    <property type="evidence" value="ECO:0007669"/>
    <property type="project" value="InterPro"/>
</dbReference>
<keyword evidence="16" id="KW-1185">Reference proteome</keyword>
<dbReference type="InterPro" id="IPR011527">
    <property type="entry name" value="ABC1_TM_dom"/>
</dbReference>
<dbReference type="Gene3D" id="3.40.50.300">
    <property type="entry name" value="P-loop containing nucleotide triphosphate hydrolases"/>
    <property type="match status" value="2"/>
</dbReference>
<feature type="transmembrane region" description="Helical" evidence="12">
    <location>
        <begin position="894"/>
        <end position="915"/>
    </location>
</feature>
<feature type="transmembrane region" description="Helical" evidence="12">
    <location>
        <begin position="350"/>
        <end position="370"/>
    </location>
</feature>
<dbReference type="EMBL" id="JAUEPR010000024">
    <property type="protein sequence ID" value="KAK0475087.1"/>
    <property type="molecule type" value="Genomic_DNA"/>
</dbReference>
<evidence type="ECO:0000313" key="15">
    <source>
        <dbReference type="EMBL" id="KAK0475087.1"/>
    </source>
</evidence>
<evidence type="ECO:0000256" key="11">
    <source>
        <dbReference type="SAM" id="MobiDB-lite"/>
    </source>
</evidence>
<feature type="region of interest" description="Disordered" evidence="11">
    <location>
        <begin position="1"/>
        <end position="23"/>
    </location>
</feature>
<feature type="transmembrane region" description="Helical" evidence="12">
    <location>
        <begin position="790"/>
        <end position="812"/>
    </location>
</feature>
<proteinExistence type="inferred from homology"/>
<dbReference type="CDD" id="cd03249">
    <property type="entry name" value="ABC_MTABC3_MDL1_MDL2"/>
    <property type="match status" value="2"/>
</dbReference>